<feature type="coiled-coil region" evidence="1">
    <location>
        <begin position="154"/>
        <end position="202"/>
    </location>
</feature>
<evidence type="ECO:0000259" key="2">
    <source>
        <dbReference type="Pfam" id="PF26585"/>
    </source>
</evidence>
<dbReference type="InterPro" id="IPR010989">
    <property type="entry name" value="SNARE"/>
</dbReference>
<sequence>MDEQLYEINIKRFIQTTEYQLNKLKDCINRLREFQSYEDWKNVKQAHLNASQIIKRIKADMKEIEKIRDQIVAQLNNKSSSQIVNKIDEQLKEIARKLHTETMEIESLAAPYHQFELKYQDYFLETGFPAPEMLQYKVEKNEFISQDKELCNSYEQLIRDCEDLKYLMERFSDELYRQKPTIDSIEKNLSTTQELVEEGQNNLRLAVSYKAFTTATGGAFIGTLLGGPVGFIAGAKLGAIAGLSGGVFGYIVSKYMNKPN</sequence>
<accession>A0A814ESJ3</accession>
<dbReference type="GO" id="GO:0016020">
    <property type="term" value="C:membrane"/>
    <property type="evidence" value="ECO:0007669"/>
    <property type="project" value="InterPro"/>
</dbReference>
<evidence type="ECO:0000256" key="1">
    <source>
        <dbReference type="SAM" id="Coils"/>
    </source>
</evidence>
<reference evidence="3" key="1">
    <citation type="submission" date="2021-02" db="EMBL/GenBank/DDBJ databases">
        <authorList>
            <person name="Nowell W R."/>
        </authorList>
    </citation>
    <scope>NUCLEOTIDE SEQUENCE</scope>
    <source>
        <strain evidence="3">Ploen Becks lab</strain>
    </source>
</reference>
<keyword evidence="1" id="KW-0175">Coiled coil</keyword>
<feature type="domain" description="STX17-like N-terminal" evidence="2">
    <location>
        <begin position="6"/>
        <end position="77"/>
    </location>
</feature>
<dbReference type="OrthoDB" id="10035606at2759"/>
<dbReference type="Proteomes" id="UP000663879">
    <property type="component" value="Unassembled WGS sequence"/>
</dbReference>
<protein>
    <recommendedName>
        <fullName evidence="2">STX17-like N-terminal domain-containing protein</fullName>
    </recommendedName>
</protein>
<evidence type="ECO:0000313" key="4">
    <source>
        <dbReference type="Proteomes" id="UP000663879"/>
    </source>
</evidence>
<dbReference type="Gene3D" id="1.20.5.110">
    <property type="match status" value="1"/>
</dbReference>
<organism evidence="3 4">
    <name type="scientific">Brachionus calyciflorus</name>
    <dbReference type="NCBI Taxonomy" id="104777"/>
    <lineage>
        <taxon>Eukaryota</taxon>
        <taxon>Metazoa</taxon>
        <taxon>Spiralia</taxon>
        <taxon>Gnathifera</taxon>
        <taxon>Rotifera</taxon>
        <taxon>Eurotatoria</taxon>
        <taxon>Monogononta</taxon>
        <taxon>Pseudotrocha</taxon>
        <taxon>Ploima</taxon>
        <taxon>Brachionidae</taxon>
        <taxon>Brachionus</taxon>
    </lineage>
</organism>
<dbReference type="InterPro" id="IPR059001">
    <property type="entry name" value="STX17_N"/>
</dbReference>
<dbReference type="EMBL" id="CAJNOC010003225">
    <property type="protein sequence ID" value="CAF0973397.1"/>
    <property type="molecule type" value="Genomic_DNA"/>
</dbReference>
<gene>
    <name evidence="3" type="ORF">OXX778_LOCUS15037</name>
</gene>
<dbReference type="GO" id="GO:0016192">
    <property type="term" value="P:vesicle-mediated transport"/>
    <property type="evidence" value="ECO:0007669"/>
    <property type="project" value="InterPro"/>
</dbReference>
<name>A0A814ESJ3_9BILA</name>
<keyword evidence="4" id="KW-1185">Reference proteome</keyword>
<evidence type="ECO:0000313" key="3">
    <source>
        <dbReference type="EMBL" id="CAF0973397.1"/>
    </source>
</evidence>
<dbReference type="SUPFAM" id="SSF47661">
    <property type="entry name" value="t-snare proteins"/>
    <property type="match status" value="1"/>
</dbReference>
<dbReference type="AlphaFoldDB" id="A0A814ESJ3"/>
<proteinExistence type="predicted"/>
<dbReference type="Pfam" id="PF26585">
    <property type="entry name" value="STX17_N"/>
    <property type="match status" value="1"/>
</dbReference>
<comment type="caution">
    <text evidence="3">The sequence shown here is derived from an EMBL/GenBank/DDBJ whole genome shotgun (WGS) entry which is preliminary data.</text>
</comment>